<evidence type="ECO:0000256" key="2">
    <source>
        <dbReference type="SAM" id="SignalP"/>
    </source>
</evidence>
<organism evidence="3 4">
    <name type="scientific">Haloferula luteola</name>
    <dbReference type="NCBI Taxonomy" id="595692"/>
    <lineage>
        <taxon>Bacteria</taxon>
        <taxon>Pseudomonadati</taxon>
        <taxon>Verrucomicrobiota</taxon>
        <taxon>Verrucomicrobiia</taxon>
        <taxon>Verrucomicrobiales</taxon>
        <taxon>Verrucomicrobiaceae</taxon>
        <taxon>Haloferula</taxon>
    </lineage>
</organism>
<dbReference type="InterPro" id="IPR012341">
    <property type="entry name" value="6hp_glycosidase-like_sf"/>
</dbReference>
<dbReference type="EMBL" id="JACHFD010000010">
    <property type="protein sequence ID" value="MBB5352117.1"/>
    <property type="molecule type" value="Genomic_DNA"/>
</dbReference>
<proteinExistence type="predicted"/>
<dbReference type="Gene3D" id="1.50.10.10">
    <property type="match status" value="1"/>
</dbReference>
<comment type="caution">
    <text evidence="3">The sequence shown here is derived from an EMBL/GenBank/DDBJ whole genome shotgun (WGS) entry which is preliminary data.</text>
</comment>
<dbReference type="InterPro" id="IPR052043">
    <property type="entry name" value="PolySaccharide_Degr_Enz"/>
</dbReference>
<dbReference type="RefSeq" id="WP_184018870.1">
    <property type="nucleotide sequence ID" value="NZ_JACHFD010000010.1"/>
</dbReference>
<dbReference type="Proteomes" id="UP000557717">
    <property type="component" value="Unassembled WGS sequence"/>
</dbReference>
<accession>A0A840V192</accession>
<dbReference type="GO" id="GO:0016787">
    <property type="term" value="F:hydrolase activity"/>
    <property type="evidence" value="ECO:0007669"/>
    <property type="project" value="UniProtKB-KW"/>
</dbReference>
<protein>
    <submittedName>
        <fullName evidence="3">Rhamnogalacturonyl hydrolase YesR</fullName>
    </submittedName>
</protein>
<feature type="chain" id="PRO_5032746188" evidence="2">
    <location>
        <begin position="22"/>
        <end position="376"/>
    </location>
</feature>
<reference evidence="3 4" key="1">
    <citation type="submission" date="2020-08" db="EMBL/GenBank/DDBJ databases">
        <title>Genomic Encyclopedia of Type Strains, Phase IV (KMG-IV): sequencing the most valuable type-strain genomes for metagenomic binning, comparative biology and taxonomic classification.</title>
        <authorList>
            <person name="Goeker M."/>
        </authorList>
    </citation>
    <scope>NUCLEOTIDE SEQUENCE [LARGE SCALE GENOMIC DNA]</scope>
    <source>
        <strain evidence="3 4">YC6886</strain>
    </source>
</reference>
<dbReference type="PANTHER" id="PTHR33886:SF8">
    <property type="entry name" value="UNSATURATED RHAMNOGALACTURONAN HYDROLASE (EUROFUNG)"/>
    <property type="match status" value="1"/>
</dbReference>
<evidence type="ECO:0000256" key="1">
    <source>
        <dbReference type="ARBA" id="ARBA00022801"/>
    </source>
</evidence>
<dbReference type="Pfam" id="PF07470">
    <property type="entry name" value="Glyco_hydro_88"/>
    <property type="match status" value="1"/>
</dbReference>
<dbReference type="SUPFAM" id="SSF48208">
    <property type="entry name" value="Six-hairpin glycosidases"/>
    <property type="match status" value="1"/>
</dbReference>
<keyword evidence="2" id="KW-0732">Signal</keyword>
<dbReference type="PANTHER" id="PTHR33886">
    <property type="entry name" value="UNSATURATED RHAMNOGALACTURONAN HYDROLASE (EUROFUNG)"/>
    <property type="match status" value="1"/>
</dbReference>
<feature type="signal peptide" evidence="2">
    <location>
        <begin position="1"/>
        <end position="21"/>
    </location>
</feature>
<evidence type="ECO:0000313" key="4">
    <source>
        <dbReference type="Proteomes" id="UP000557717"/>
    </source>
</evidence>
<keyword evidence="1 3" id="KW-0378">Hydrolase</keyword>
<sequence length="376" mass="42899">MISRFLLPALLGLGLTSLTTAAEKIRSHEEVLKVLERVNDHWQETHPDHGNAFWNRAVYHVGNMEAYEVTQNPAYRSFSEAWARKNDWQGARSENPAEWRYDYGENDRHVLFGDWQVCFQVYFDLYGLEPQENKIKRAKEVFAYQITTEPRDYIWWSDGLFMIMPTMSELYQITGDPAYLTHLRTYFDYARDLMLDEDTGLFFRDAKYVYPKHKSAHGKKDFWARGNGWVFAALPKVIDDLPADHPDRPHYLAIYQAMASALASSQQDAGYWTRSILDPDHAPGPETSGTAFFTYGFLWGLRHGVLDAATYEPVAMKAWDFLMETSLQENGAVGYIQPIGEKAIPGQVVDAASTADFGVGAFLMAAAEMARYAEAH</sequence>
<keyword evidence="4" id="KW-1185">Reference proteome</keyword>
<name>A0A840V192_9BACT</name>
<gene>
    <name evidence="3" type="ORF">HNR46_002358</name>
</gene>
<dbReference type="AlphaFoldDB" id="A0A840V192"/>
<dbReference type="GO" id="GO:0005975">
    <property type="term" value="P:carbohydrate metabolic process"/>
    <property type="evidence" value="ECO:0007669"/>
    <property type="project" value="InterPro"/>
</dbReference>
<evidence type="ECO:0000313" key="3">
    <source>
        <dbReference type="EMBL" id="MBB5352117.1"/>
    </source>
</evidence>
<dbReference type="InterPro" id="IPR010905">
    <property type="entry name" value="Glyco_hydro_88"/>
</dbReference>
<dbReference type="InterPro" id="IPR008928">
    <property type="entry name" value="6-hairpin_glycosidase_sf"/>
</dbReference>